<keyword evidence="3" id="KW-1185">Reference proteome</keyword>
<dbReference type="Proteomes" id="UP001218218">
    <property type="component" value="Unassembled WGS sequence"/>
</dbReference>
<comment type="caution">
    <text evidence="2">The sequence shown here is derived from an EMBL/GenBank/DDBJ whole genome shotgun (WGS) entry which is preliminary data.</text>
</comment>
<evidence type="ECO:0000256" key="1">
    <source>
        <dbReference type="SAM" id="MobiDB-lite"/>
    </source>
</evidence>
<evidence type="ECO:0000313" key="3">
    <source>
        <dbReference type="Proteomes" id="UP001218218"/>
    </source>
</evidence>
<feature type="region of interest" description="Disordered" evidence="1">
    <location>
        <begin position="84"/>
        <end position="177"/>
    </location>
</feature>
<organism evidence="2 3">
    <name type="scientific">Mycena albidolilacea</name>
    <dbReference type="NCBI Taxonomy" id="1033008"/>
    <lineage>
        <taxon>Eukaryota</taxon>
        <taxon>Fungi</taxon>
        <taxon>Dikarya</taxon>
        <taxon>Basidiomycota</taxon>
        <taxon>Agaricomycotina</taxon>
        <taxon>Agaricomycetes</taxon>
        <taxon>Agaricomycetidae</taxon>
        <taxon>Agaricales</taxon>
        <taxon>Marasmiineae</taxon>
        <taxon>Mycenaceae</taxon>
        <taxon>Mycena</taxon>
    </lineage>
</organism>
<name>A0AAD7ACC1_9AGAR</name>
<proteinExistence type="predicted"/>
<gene>
    <name evidence="2" type="ORF">DFH08DRAFT_954751</name>
</gene>
<protein>
    <submittedName>
        <fullName evidence="2">Uncharacterized protein</fullName>
    </submittedName>
</protein>
<accession>A0AAD7ACC1</accession>
<evidence type="ECO:0000313" key="2">
    <source>
        <dbReference type="EMBL" id="KAJ7355251.1"/>
    </source>
</evidence>
<reference evidence="2" key="1">
    <citation type="submission" date="2023-03" db="EMBL/GenBank/DDBJ databases">
        <title>Massive genome expansion in bonnet fungi (Mycena s.s.) driven by repeated elements and novel gene families across ecological guilds.</title>
        <authorList>
            <consortium name="Lawrence Berkeley National Laboratory"/>
            <person name="Harder C.B."/>
            <person name="Miyauchi S."/>
            <person name="Viragh M."/>
            <person name="Kuo A."/>
            <person name="Thoen E."/>
            <person name="Andreopoulos B."/>
            <person name="Lu D."/>
            <person name="Skrede I."/>
            <person name="Drula E."/>
            <person name="Henrissat B."/>
            <person name="Morin E."/>
            <person name="Kohler A."/>
            <person name="Barry K."/>
            <person name="LaButti K."/>
            <person name="Morin E."/>
            <person name="Salamov A."/>
            <person name="Lipzen A."/>
            <person name="Mereny Z."/>
            <person name="Hegedus B."/>
            <person name="Baldrian P."/>
            <person name="Stursova M."/>
            <person name="Weitz H."/>
            <person name="Taylor A."/>
            <person name="Grigoriev I.V."/>
            <person name="Nagy L.G."/>
            <person name="Martin F."/>
            <person name="Kauserud H."/>
        </authorList>
    </citation>
    <scope>NUCLEOTIDE SEQUENCE</scope>
    <source>
        <strain evidence="2">CBHHK002</strain>
    </source>
</reference>
<sequence length="177" mass="19944">MAYLSRALSVFDLFTLEVMLTQRSVWTNLTRAGFDHDVDLASQEKLKVANSLAAHECPLFKRFKGSWGAEYVLREVLSNRNEWADKTNAQLPDPEANNDANDGEDSRANPRNSDDEEGGRQHQQNEDEDEDDEGEDENPRLSLASGRKRAHELSPTPSEEDNDTSVAAPAKKRTRKE</sequence>
<feature type="compositionally biased region" description="Acidic residues" evidence="1">
    <location>
        <begin position="126"/>
        <end position="136"/>
    </location>
</feature>
<dbReference type="EMBL" id="JARIHO010000009">
    <property type="protein sequence ID" value="KAJ7355251.1"/>
    <property type="molecule type" value="Genomic_DNA"/>
</dbReference>
<dbReference type="AlphaFoldDB" id="A0AAD7ACC1"/>